<dbReference type="Pfam" id="PF13364">
    <property type="entry name" value="BetaGal_ABD2"/>
    <property type="match status" value="2"/>
</dbReference>
<evidence type="ECO:0000256" key="1">
    <source>
        <dbReference type="ARBA" id="ARBA00022801"/>
    </source>
</evidence>
<organism evidence="4 5">
    <name type="scientific">Marinoscillum luteum</name>
    <dbReference type="NCBI Taxonomy" id="861051"/>
    <lineage>
        <taxon>Bacteria</taxon>
        <taxon>Pseudomonadati</taxon>
        <taxon>Bacteroidota</taxon>
        <taxon>Cytophagia</taxon>
        <taxon>Cytophagales</taxon>
        <taxon>Reichenbachiellaceae</taxon>
        <taxon>Marinoscillum</taxon>
    </lineage>
</organism>
<keyword evidence="1" id="KW-0378">Hydrolase</keyword>
<accession>A0ABW7NAQ6</accession>
<dbReference type="PANTHER" id="PTHR42732:SF1">
    <property type="entry name" value="BETA-MANNOSIDASE"/>
    <property type="match status" value="1"/>
</dbReference>
<gene>
    <name evidence="4" type="ORF">ACHKAR_12015</name>
</gene>
<evidence type="ECO:0000259" key="3">
    <source>
        <dbReference type="Pfam" id="PF13364"/>
    </source>
</evidence>
<evidence type="ECO:0000313" key="4">
    <source>
        <dbReference type="EMBL" id="MFH6984170.1"/>
    </source>
</evidence>
<reference evidence="4 5" key="1">
    <citation type="journal article" date="2013" name="Int. J. Syst. Evol. Microbiol.">
        <title>Marinoscillum luteum sp. nov., isolated from marine sediment.</title>
        <authorList>
            <person name="Cha I.T."/>
            <person name="Park S.J."/>
            <person name="Kim S.J."/>
            <person name="Kim J.G."/>
            <person name="Jung M.Y."/>
            <person name="Shin K.S."/>
            <person name="Kwon K.K."/>
            <person name="Yang S.H."/>
            <person name="Seo Y.S."/>
            <person name="Rhee S.K."/>
        </authorList>
    </citation>
    <scope>NUCLEOTIDE SEQUENCE [LARGE SCALE GENOMIC DNA]</scope>
    <source>
        <strain evidence="4 5">KCTC 23939</strain>
    </source>
</reference>
<dbReference type="InterPro" id="IPR051913">
    <property type="entry name" value="GH2_Domain-Containing"/>
</dbReference>
<dbReference type="InterPro" id="IPR008979">
    <property type="entry name" value="Galactose-bd-like_sf"/>
</dbReference>
<dbReference type="Proteomes" id="UP001610063">
    <property type="component" value="Unassembled WGS sequence"/>
</dbReference>
<comment type="caution">
    <text evidence="4">The sequence shown here is derived from an EMBL/GenBank/DDBJ whole genome shotgun (WGS) entry which is preliminary data.</text>
</comment>
<feature type="domain" description="Beta-galactosidase jelly roll" evidence="3">
    <location>
        <begin position="37"/>
        <end position="148"/>
    </location>
</feature>
<dbReference type="SUPFAM" id="SSF49785">
    <property type="entry name" value="Galactose-binding domain-like"/>
    <property type="match status" value="2"/>
</dbReference>
<proteinExistence type="predicted"/>
<feature type="domain" description="Beta-galactosidase jelly roll" evidence="3">
    <location>
        <begin position="190"/>
        <end position="303"/>
    </location>
</feature>
<keyword evidence="5" id="KW-1185">Reference proteome</keyword>
<evidence type="ECO:0000313" key="5">
    <source>
        <dbReference type="Proteomes" id="UP001610063"/>
    </source>
</evidence>
<name>A0ABW7NAQ6_9BACT</name>
<dbReference type="EMBL" id="JBIPKE010000017">
    <property type="protein sequence ID" value="MFH6984170.1"/>
    <property type="molecule type" value="Genomic_DNA"/>
</dbReference>
<dbReference type="Gene3D" id="2.60.120.260">
    <property type="entry name" value="Galactose-binding domain-like"/>
    <property type="match status" value="2"/>
</dbReference>
<keyword evidence="2" id="KW-0326">Glycosidase</keyword>
<dbReference type="PANTHER" id="PTHR42732">
    <property type="entry name" value="BETA-GALACTOSIDASE"/>
    <property type="match status" value="1"/>
</dbReference>
<dbReference type="RefSeq" id="WP_395417577.1">
    <property type="nucleotide sequence ID" value="NZ_JBIPKE010000017.1"/>
</dbReference>
<dbReference type="InterPro" id="IPR025300">
    <property type="entry name" value="BetaGal_jelly_roll_dom"/>
</dbReference>
<sequence>MKSFITLLIFILPLVGISDDLRRVVDLRGEWRFSIGDNPRWANPDFDDHNWEKIFVPSPWENEGFSGFDGYAWYRITIDLRGLSENHLYLVLGYIDDVDQVFLNGEMIGFSGSFPPRFYTAYQSFRRYRIPPELLNKDGKNVIAVRVYDTVLDGGIIKGDVGIYTNRNEPEKTLLIEGLWRFREGDNERWKENDYDISDWEYMMVPSFWKSMKYSRLEGVIWYKKEFILPPQLQEESMLMLVLGKIDDFDHTYLNGVLIGSTNDGKPLGYSNSWHQYRVYPIPNELLNRKGKNIISVRVKDIGGNAGIYEGPLGIVPFSNYRQLLNARDY</sequence>
<evidence type="ECO:0000256" key="2">
    <source>
        <dbReference type="ARBA" id="ARBA00023295"/>
    </source>
</evidence>
<protein>
    <submittedName>
        <fullName evidence="4">Beta galactosidase jelly roll domain-containing protein</fullName>
    </submittedName>
</protein>